<proteinExistence type="inferred from homology"/>
<dbReference type="InterPro" id="IPR013154">
    <property type="entry name" value="ADH-like_N"/>
</dbReference>
<dbReference type="Gene3D" id="3.90.180.10">
    <property type="entry name" value="Medium-chain alcohol dehydrogenases, catalytic domain"/>
    <property type="match status" value="1"/>
</dbReference>
<name>A0A3D8QBW7_9EURO</name>
<dbReference type="GeneID" id="38121407"/>
<reference evidence="7 8" key="1">
    <citation type="journal article" date="2018" name="IMA Fungus">
        <title>IMA Genome-F 9: Draft genome sequence of Annulohypoxylon stygium, Aspergillus mulundensis, Berkeleyomyces basicola (syn. Thielaviopsis basicola), Ceratocystis smalleyi, two Cercospora beticola strains, Coleophoma cylindrospora, Fusarium fracticaudum, Phialophora cf. hyalina, and Morchella septimelata.</title>
        <authorList>
            <person name="Wingfield B.D."/>
            <person name="Bills G.F."/>
            <person name="Dong Y."/>
            <person name="Huang W."/>
            <person name="Nel W.J."/>
            <person name="Swalarsk-Parry B.S."/>
            <person name="Vaghefi N."/>
            <person name="Wilken P.M."/>
            <person name="An Z."/>
            <person name="de Beer Z.W."/>
            <person name="De Vos L."/>
            <person name="Chen L."/>
            <person name="Duong T.A."/>
            <person name="Gao Y."/>
            <person name="Hammerbacher A."/>
            <person name="Kikkert J.R."/>
            <person name="Li Y."/>
            <person name="Li H."/>
            <person name="Li K."/>
            <person name="Li Q."/>
            <person name="Liu X."/>
            <person name="Ma X."/>
            <person name="Naidoo K."/>
            <person name="Pethybridge S.J."/>
            <person name="Sun J."/>
            <person name="Steenkamp E.T."/>
            <person name="van der Nest M.A."/>
            <person name="van Wyk S."/>
            <person name="Wingfield M.J."/>
            <person name="Xiong C."/>
            <person name="Yue Q."/>
            <person name="Zhang X."/>
        </authorList>
    </citation>
    <scope>NUCLEOTIDE SEQUENCE [LARGE SCALE GENOMIC DNA]</scope>
    <source>
        <strain evidence="7 8">DSM 5745</strain>
    </source>
</reference>
<comment type="caution">
    <text evidence="7">The sequence shown here is derived from an EMBL/GenBank/DDBJ whole genome shotgun (WGS) entry which is preliminary data.</text>
</comment>
<comment type="cofactor">
    <cofactor evidence="1">
        <name>Zn(2+)</name>
        <dbReference type="ChEBI" id="CHEBI:29105"/>
    </cofactor>
</comment>
<keyword evidence="5" id="KW-0560">Oxidoreductase</keyword>
<dbReference type="SMART" id="SM00829">
    <property type="entry name" value="PKS_ER"/>
    <property type="match status" value="1"/>
</dbReference>
<dbReference type="Proteomes" id="UP000256690">
    <property type="component" value="Unassembled WGS sequence"/>
</dbReference>
<dbReference type="InterPro" id="IPR036291">
    <property type="entry name" value="NAD(P)-bd_dom_sf"/>
</dbReference>
<dbReference type="Pfam" id="PF00107">
    <property type="entry name" value="ADH_zinc_N"/>
    <property type="match status" value="1"/>
</dbReference>
<dbReference type="GO" id="GO:0046872">
    <property type="term" value="F:metal ion binding"/>
    <property type="evidence" value="ECO:0007669"/>
    <property type="project" value="UniProtKB-KW"/>
</dbReference>
<dbReference type="GO" id="GO:0005737">
    <property type="term" value="C:cytoplasm"/>
    <property type="evidence" value="ECO:0007669"/>
    <property type="project" value="TreeGrafter"/>
</dbReference>
<accession>A0A3D8QBW7</accession>
<dbReference type="GO" id="GO:0034079">
    <property type="term" value="P:butanediol biosynthetic process"/>
    <property type="evidence" value="ECO:0007669"/>
    <property type="project" value="TreeGrafter"/>
</dbReference>
<sequence>MRAAQFYAAGDVRVEDVPAPQESTDKVLIEIEWCGICGSDLNEYIFGPFAIPSPQSGPHPLTNALLPVTMGHEFTGRISYVPDSISHLKKGQAVVVDPRYYCSSCTPCSQTATNSCEKIGFVGLSGGGGGLSEVVAVKPEAVHVLPEDGSAKVDLAAAALIEPLAVAWHALSLYLSIAPYQSGLADGENEDLSSIPVLIIGAGPVGVAMSYVLRARGANIVYVSEMSKARRETLRDAGIVTEIFDPAEVDVPQMVKALTGDGVSVVFDCAGAQPGFDSGCQSLRFRGVYVNLAVPKAPMTLPLAPFLWKEIMYKCSLAYNQDDFKSVVEAFVLGRFQGVEKMITRRLSLEDIVEQGFKELIKPNDHIKILATPKRANINGSI</sequence>
<evidence type="ECO:0000256" key="2">
    <source>
        <dbReference type="ARBA" id="ARBA00008072"/>
    </source>
</evidence>
<evidence type="ECO:0000256" key="4">
    <source>
        <dbReference type="ARBA" id="ARBA00022833"/>
    </source>
</evidence>
<feature type="domain" description="Enoyl reductase (ER)" evidence="6">
    <location>
        <begin position="10"/>
        <end position="371"/>
    </location>
</feature>
<dbReference type="EMBL" id="PVWQ01000019">
    <property type="protein sequence ID" value="RDW59342.1"/>
    <property type="molecule type" value="Genomic_DNA"/>
</dbReference>
<dbReference type="InterPro" id="IPR013149">
    <property type="entry name" value="ADH-like_C"/>
</dbReference>
<dbReference type="Gene3D" id="3.40.50.720">
    <property type="entry name" value="NAD(P)-binding Rossmann-like Domain"/>
    <property type="match status" value="1"/>
</dbReference>
<dbReference type="SUPFAM" id="SSF51735">
    <property type="entry name" value="NAD(P)-binding Rossmann-fold domains"/>
    <property type="match status" value="1"/>
</dbReference>
<dbReference type="InterPro" id="IPR020843">
    <property type="entry name" value="ER"/>
</dbReference>
<gene>
    <name evidence="7" type="ORF">DSM5745_11037</name>
</gene>
<evidence type="ECO:0000313" key="7">
    <source>
        <dbReference type="EMBL" id="RDW59342.1"/>
    </source>
</evidence>
<evidence type="ECO:0000256" key="1">
    <source>
        <dbReference type="ARBA" id="ARBA00001947"/>
    </source>
</evidence>
<organism evidence="7 8">
    <name type="scientific">Aspergillus mulundensis</name>
    <dbReference type="NCBI Taxonomy" id="1810919"/>
    <lineage>
        <taxon>Eukaryota</taxon>
        <taxon>Fungi</taxon>
        <taxon>Dikarya</taxon>
        <taxon>Ascomycota</taxon>
        <taxon>Pezizomycotina</taxon>
        <taxon>Eurotiomycetes</taxon>
        <taxon>Eurotiomycetidae</taxon>
        <taxon>Eurotiales</taxon>
        <taxon>Aspergillaceae</taxon>
        <taxon>Aspergillus</taxon>
        <taxon>Aspergillus subgen. Nidulantes</taxon>
    </lineage>
</organism>
<evidence type="ECO:0000256" key="5">
    <source>
        <dbReference type="ARBA" id="ARBA00023002"/>
    </source>
</evidence>
<evidence type="ECO:0000313" key="8">
    <source>
        <dbReference type="Proteomes" id="UP000256690"/>
    </source>
</evidence>
<dbReference type="AlphaFoldDB" id="A0A3D8QBW7"/>
<dbReference type="CDD" id="cd08233">
    <property type="entry name" value="butanediol_DH_like"/>
    <property type="match status" value="1"/>
</dbReference>
<keyword evidence="4" id="KW-0862">Zinc</keyword>
<keyword evidence="8" id="KW-1185">Reference proteome</keyword>
<comment type="similarity">
    <text evidence="2">Belongs to the zinc-containing alcohol dehydrogenase family.</text>
</comment>
<protein>
    <recommendedName>
        <fullName evidence="6">Enoyl reductase (ER) domain-containing protein</fullName>
    </recommendedName>
</protein>
<dbReference type="STRING" id="1810919.A0A3D8QBW7"/>
<dbReference type="InterPro" id="IPR011032">
    <property type="entry name" value="GroES-like_sf"/>
</dbReference>
<dbReference type="OrthoDB" id="3941538at2759"/>
<keyword evidence="3" id="KW-0479">Metal-binding</keyword>
<dbReference type="Pfam" id="PF08240">
    <property type="entry name" value="ADH_N"/>
    <property type="match status" value="1"/>
</dbReference>
<evidence type="ECO:0000259" key="6">
    <source>
        <dbReference type="SMART" id="SM00829"/>
    </source>
</evidence>
<dbReference type="GO" id="GO:0000721">
    <property type="term" value="F:(R,R)-butanediol dehydrogenase activity"/>
    <property type="evidence" value="ECO:0007669"/>
    <property type="project" value="TreeGrafter"/>
</dbReference>
<dbReference type="SUPFAM" id="SSF50129">
    <property type="entry name" value="GroES-like"/>
    <property type="match status" value="1"/>
</dbReference>
<evidence type="ECO:0000256" key="3">
    <source>
        <dbReference type="ARBA" id="ARBA00022723"/>
    </source>
</evidence>
<dbReference type="PANTHER" id="PTHR43161:SF23">
    <property type="entry name" value="(R,R)-BUTANEDIOL DEHYDROGENASE-RELATED"/>
    <property type="match status" value="1"/>
</dbReference>
<dbReference type="RefSeq" id="XP_026598376.1">
    <property type="nucleotide sequence ID" value="XM_026753053.1"/>
</dbReference>
<dbReference type="PANTHER" id="PTHR43161">
    <property type="entry name" value="SORBITOL DEHYDROGENASE"/>
    <property type="match status" value="1"/>
</dbReference>